<feature type="chain" id="PRO_5020342379" evidence="1">
    <location>
        <begin position="30"/>
        <end position="533"/>
    </location>
</feature>
<protein>
    <submittedName>
        <fullName evidence="4">Alkaline phosphatase</fullName>
    </submittedName>
</protein>
<gene>
    <name evidence="4" type="ORF">EA661_13735</name>
</gene>
<reference evidence="4 5" key="1">
    <citation type="submission" date="2019-02" db="EMBL/GenBank/DDBJ databases">
        <title>WGS of Pseudoxanthomonas species novum from clinical isolates.</title>
        <authorList>
            <person name="Bernier A.-M."/>
            <person name="Bernard K."/>
            <person name="Vachon A."/>
        </authorList>
    </citation>
    <scope>NUCLEOTIDE SEQUENCE [LARGE SCALE GENOMIC DNA]</scope>
    <source>
        <strain evidence="4 5">NML171202</strain>
    </source>
</reference>
<proteinExistence type="predicted"/>
<dbReference type="SUPFAM" id="SSF56300">
    <property type="entry name" value="Metallo-dependent phosphatases"/>
    <property type="match status" value="1"/>
</dbReference>
<evidence type="ECO:0000313" key="4">
    <source>
        <dbReference type="EMBL" id="TAA27789.1"/>
    </source>
</evidence>
<dbReference type="Pfam" id="PF16655">
    <property type="entry name" value="PhoD_N"/>
    <property type="match status" value="1"/>
</dbReference>
<dbReference type="PROSITE" id="PS51318">
    <property type="entry name" value="TAT"/>
    <property type="match status" value="1"/>
</dbReference>
<comment type="caution">
    <text evidence="4">The sequence shown here is derived from an EMBL/GenBank/DDBJ whole genome shotgun (WGS) entry which is preliminary data.</text>
</comment>
<dbReference type="InterPro" id="IPR052900">
    <property type="entry name" value="Phospholipid_Metab_Enz"/>
</dbReference>
<dbReference type="PANTHER" id="PTHR43606:SF2">
    <property type="entry name" value="ALKALINE PHOSPHATASE FAMILY PROTEIN (AFU_ORTHOLOGUE AFUA_5G03860)"/>
    <property type="match status" value="1"/>
</dbReference>
<dbReference type="Proteomes" id="UP000291286">
    <property type="component" value="Unassembled WGS sequence"/>
</dbReference>
<dbReference type="AlphaFoldDB" id="A0A4Q8LFI0"/>
<evidence type="ECO:0000313" key="5">
    <source>
        <dbReference type="Proteomes" id="UP000291286"/>
    </source>
</evidence>
<dbReference type="EMBL" id="SHMB01000005">
    <property type="protein sequence ID" value="TAA27789.1"/>
    <property type="molecule type" value="Genomic_DNA"/>
</dbReference>
<evidence type="ECO:0000259" key="2">
    <source>
        <dbReference type="Pfam" id="PF09423"/>
    </source>
</evidence>
<dbReference type="InterPro" id="IPR029052">
    <property type="entry name" value="Metallo-depent_PP-like"/>
</dbReference>
<dbReference type="InterPro" id="IPR018946">
    <property type="entry name" value="PhoD-like_MPP"/>
</dbReference>
<name>A0A4Q8LFI0_9GAMM</name>
<organism evidence="4 5">
    <name type="scientific">Pseudoxanthomonas winnipegensis</name>
    <dbReference type="NCBI Taxonomy" id="2480810"/>
    <lineage>
        <taxon>Bacteria</taxon>
        <taxon>Pseudomonadati</taxon>
        <taxon>Pseudomonadota</taxon>
        <taxon>Gammaproteobacteria</taxon>
        <taxon>Lysobacterales</taxon>
        <taxon>Lysobacteraceae</taxon>
        <taxon>Pseudoxanthomonas</taxon>
    </lineage>
</organism>
<accession>A0A4Q8LFI0</accession>
<feature type="domain" description="Phospholipase D N-terminal" evidence="3">
    <location>
        <begin position="56"/>
        <end position="151"/>
    </location>
</feature>
<dbReference type="InterPro" id="IPR038607">
    <property type="entry name" value="PhoD-like_sf"/>
</dbReference>
<keyword evidence="1" id="KW-0732">Signal</keyword>
<dbReference type="InterPro" id="IPR006311">
    <property type="entry name" value="TAT_signal"/>
</dbReference>
<dbReference type="Gene3D" id="3.60.21.70">
    <property type="entry name" value="PhoD-like phosphatase"/>
    <property type="match status" value="1"/>
</dbReference>
<evidence type="ECO:0000256" key="1">
    <source>
        <dbReference type="SAM" id="SignalP"/>
    </source>
</evidence>
<dbReference type="Pfam" id="PF09423">
    <property type="entry name" value="PhoD"/>
    <property type="match status" value="1"/>
</dbReference>
<feature type="domain" description="PhoD-like phosphatase metallophosphatase" evidence="2">
    <location>
        <begin position="164"/>
        <end position="498"/>
    </location>
</feature>
<evidence type="ECO:0000259" key="3">
    <source>
        <dbReference type="Pfam" id="PF16655"/>
    </source>
</evidence>
<dbReference type="CDD" id="cd07389">
    <property type="entry name" value="MPP_PhoD"/>
    <property type="match status" value="1"/>
</dbReference>
<feature type="signal peptide" evidence="1">
    <location>
        <begin position="1"/>
        <end position="29"/>
    </location>
</feature>
<dbReference type="Gene3D" id="2.60.40.380">
    <property type="entry name" value="Purple acid phosphatase-like, N-terminal"/>
    <property type="match status" value="1"/>
</dbReference>
<dbReference type="RefSeq" id="WP_130519657.1">
    <property type="nucleotide sequence ID" value="NZ_SHMA01000010.1"/>
</dbReference>
<sequence length="533" mass="59447">MPGIDRRRFLQLSGLSALGAWMGTASVLAAEQDAAGLSLRNLLKSPKFDTTPFTVGVASGDPAPDGMVLWTRLATAPLEYGGGMPTRPMVVGWELAEDEGFRRILRSGTTLAHPELGHAVHVELEGLAPARPYWYRFNIAGYTSAIGRTATLPAADADLARVRFAVAGCQQYEEGHYTAWRHIADEPLDFVFHYGDYIYEGATNTTASRKVNGRPFTNLRNHVGPELYTLDDYRRRYAQYKTDQDLQAAHAAAPWFVTFDDHEIDNNWASVDDQDGTPSELFLLRRAQGFQAYYENMPLRRSAFPRDGHLQLYRRARWGRLLDVHFLDTRQYRSKQPADMADRAVVESPQRTIMGQAQERWLFDGLADPAPRWQVIAHQVALGDYTLEKKGQLVKSDDQWSGYLSSRRRLLGHIDQAGHRNVVTVCGDAHRHYASDLVQDNAESGVISSEFLATSITSGSDGLGVDQEARDTLAHNPHLKVTTDKRGYVLCTVERDACVGDLKTVDRVMVPGAKLERFARLAIEHGKPGLQPA</sequence>
<dbReference type="PANTHER" id="PTHR43606">
    <property type="entry name" value="PHOSPHATASE, PUTATIVE (AFU_ORTHOLOGUE AFUA_6G08710)-RELATED"/>
    <property type="match status" value="1"/>
</dbReference>
<dbReference type="InterPro" id="IPR032093">
    <property type="entry name" value="PhoD_N"/>
</dbReference>